<dbReference type="PATRIC" id="fig|84531.7.peg.4807"/>
<feature type="signal peptide" evidence="8">
    <location>
        <begin position="1"/>
        <end position="20"/>
    </location>
</feature>
<feature type="region of interest" description="Disordered" evidence="7">
    <location>
        <begin position="23"/>
        <end position="111"/>
    </location>
</feature>
<dbReference type="KEGG" id="lab:LA76x_0809"/>
<evidence type="ECO:0000256" key="3">
    <source>
        <dbReference type="ARBA" id="ARBA00023136"/>
    </source>
</evidence>
<dbReference type="STRING" id="84531.LA76x_0809"/>
<accession>A0A0S2E4K4</accession>
<dbReference type="PROSITE" id="PS51257">
    <property type="entry name" value="PROKAR_LIPOPROTEIN"/>
    <property type="match status" value="1"/>
</dbReference>
<dbReference type="NCBIfam" id="NF047847">
    <property type="entry name" value="SS_mature_LptM"/>
    <property type="match status" value="1"/>
</dbReference>
<dbReference type="RefSeq" id="WP_082638903.1">
    <property type="nucleotide sequence ID" value="NZ_CP011129.1"/>
</dbReference>
<evidence type="ECO:0000313" key="10">
    <source>
        <dbReference type="Proteomes" id="UP000060787"/>
    </source>
</evidence>
<gene>
    <name evidence="9" type="ORF">LA76x_0809</name>
</gene>
<protein>
    <submittedName>
        <fullName evidence="9">Prokaryotic lipoprotein-attachment site family protein</fullName>
    </submittedName>
</protein>
<keyword evidence="3" id="KW-0472">Membrane</keyword>
<comment type="subcellular location">
    <subcellularLocation>
        <location evidence="1">Cell outer membrane</location>
        <topology evidence="1">Lipid-anchor</topology>
    </subcellularLocation>
</comment>
<feature type="compositionally biased region" description="Polar residues" evidence="7">
    <location>
        <begin position="49"/>
        <end position="69"/>
    </location>
</feature>
<feature type="compositionally biased region" description="Basic and acidic residues" evidence="7">
    <location>
        <begin position="83"/>
        <end position="102"/>
    </location>
</feature>
<sequence>MNARIATPLVLTALTLALTACGNKGPLVLPTEPAPQEAPVAKPGEVPVTISTANNPPVATDPNAKTSLPTLPPLDGSQPAAEGAKDAETQDKGGDGKDDAKPAEPVPQGDG</sequence>
<dbReference type="Proteomes" id="UP000060787">
    <property type="component" value="Chromosome"/>
</dbReference>
<feature type="chain" id="PRO_5009798067" evidence="8">
    <location>
        <begin position="21"/>
        <end position="111"/>
    </location>
</feature>
<keyword evidence="4" id="KW-0564">Palmitate</keyword>
<dbReference type="GO" id="GO:0009279">
    <property type="term" value="C:cell outer membrane"/>
    <property type="evidence" value="ECO:0007669"/>
    <property type="project" value="UniProtKB-SubCell"/>
</dbReference>
<dbReference type="EMBL" id="CP011129">
    <property type="protein sequence ID" value="ALN78970.1"/>
    <property type="molecule type" value="Genomic_DNA"/>
</dbReference>
<evidence type="ECO:0000256" key="8">
    <source>
        <dbReference type="SAM" id="SignalP"/>
    </source>
</evidence>
<evidence type="ECO:0000313" key="9">
    <source>
        <dbReference type="EMBL" id="ALN78970.1"/>
    </source>
</evidence>
<evidence type="ECO:0000256" key="2">
    <source>
        <dbReference type="ARBA" id="ARBA00022729"/>
    </source>
</evidence>
<organism evidence="9 10">
    <name type="scientific">Lysobacter antibioticus</name>
    <dbReference type="NCBI Taxonomy" id="84531"/>
    <lineage>
        <taxon>Bacteria</taxon>
        <taxon>Pseudomonadati</taxon>
        <taxon>Pseudomonadota</taxon>
        <taxon>Gammaproteobacteria</taxon>
        <taxon>Lysobacterales</taxon>
        <taxon>Lysobacteraceae</taxon>
        <taxon>Lysobacter</taxon>
    </lineage>
</organism>
<dbReference type="Pfam" id="PF13627">
    <property type="entry name" value="LptM_cons"/>
    <property type="match status" value="1"/>
</dbReference>
<evidence type="ECO:0000256" key="7">
    <source>
        <dbReference type="SAM" id="MobiDB-lite"/>
    </source>
</evidence>
<evidence type="ECO:0000256" key="1">
    <source>
        <dbReference type="ARBA" id="ARBA00004459"/>
    </source>
</evidence>
<dbReference type="InterPro" id="IPR032831">
    <property type="entry name" value="LptM_cons"/>
</dbReference>
<keyword evidence="10" id="KW-1185">Reference proteome</keyword>
<dbReference type="AlphaFoldDB" id="A0A0S2E4K4"/>
<keyword evidence="2 8" id="KW-0732">Signal</keyword>
<evidence type="ECO:0000256" key="6">
    <source>
        <dbReference type="ARBA" id="ARBA00023288"/>
    </source>
</evidence>
<keyword evidence="6 9" id="KW-0449">Lipoprotein</keyword>
<dbReference type="KEGG" id="laq:GLA29479_4923"/>
<name>A0A0S2E4K4_LYSAN</name>
<proteinExistence type="predicted"/>
<evidence type="ECO:0000256" key="4">
    <source>
        <dbReference type="ARBA" id="ARBA00023139"/>
    </source>
</evidence>
<evidence type="ECO:0000256" key="5">
    <source>
        <dbReference type="ARBA" id="ARBA00023237"/>
    </source>
</evidence>
<keyword evidence="5" id="KW-0998">Cell outer membrane</keyword>
<reference evidence="9 10" key="1">
    <citation type="journal article" date="2015" name="BMC Genomics">
        <title>Comparative genomics and metabolic profiling of the genus Lysobacter.</title>
        <authorList>
            <person name="de Bruijn I."/>
            <person name="Cheng X."/>
            <person name="de Jager V."/>
            <person name="Exposito R.G."/>
            <person name="Watrous J."/>
            <person name="Patel N."/>
            <person name="Postma J."/>
            <person name="Dorrestein P.C."/>
            <person name="Kobayashi D."/>
            <person name="Raaijmakers J.M."/>
        </authorList>
    </citation>
    <scope>NUCLEOTIDE SEQUENCE [LARGE SCALE GENOMIC DNA]</scope>
    <source>
        <strain evidence="9 10">76</strain>
    </source>
</reference>